<accession>A0A4Y9Y5G3</accession>
<proteinExistence type="predicted"/>
<reference evidence="2 3" key="1">
    <citation type="submission" date="2019-02" db="EMBL/GenBank/DDBJ databases">
        <title>Genome sequencing of the rare red list fungi Dentipellis fragilis.</title>
        <authorList>
            <person name="Buettner E."/>
            <person name="Kellner H."/>
        </authorList>
    </citation>
    <scope>NUCLEOTIDE SEQUENCE [LARGE SCALE GENOMIC DNA]</scope>
    <source>
        <strain evidence="2 3">DSM 105465</strain>
    </source>
</reference>
<gene>
    <name evidence="2" type="ORF">EVG20_g8701</name>
</gene>
<organism evidence="2 3">
    <name type="scientific">Dentipellis fragilis</name>
    <dbReference type="NCBI Taxonomy" id="205917"/>
    <lineage>
        <taxon>Eukaryota</taxon>
        <taxon>Fungi</taxon>
        <taxon>Dikarya</taxon>
        <taxon>Basidiomycota</taxon>
        <taxon>Agaricomycotina</taxon>
        <taxon>Agaricomycetes</taxon>
        <taxon>Russulales</taxon>
        <taxon>Hericiaceae</taxon>
        <taxon>Dentipellis</taxon>
    </lineage>
</organism>
<name>A0A4Y9Y5G3_9AGAM</name>
<evidence type="ECO:0000313" key="3">
    <source>
        <dbReference type="Proteomes" id="UP000298327"/>
    </source>
</evidence>
<dbReference type="OrthoDB" id="5424209at2759"/>
<dbReference type="AlphaFoldDB" id="A0A4Y9Y5G3"/>
<protein>
    <submittedName>
        <fullName evidence="2">Uncharacterized protein</fullName>
    </submittedName>
</protein>
<dbReference type="Proteomes" id="UP000298327">
    <property type="component" value="Unassembled WGS sequence"/>
</dbReference>
<feature type="compositionally biased region" description="Acidic residues" evidence="1">
    <location>
        <begin position="159"/>
        <end position="174"/>
    </location>
</feature>
<evidence type="ECO:0000256" key="1">
    <source>
        <dbReference type="SAM" id="MobiDB-lite"/>
    </source>
</evidence>
<comment type="caution">
    <text evidence="2">The sequence shown here is derived from an EMBL/GenBank/DDBJ whole genome shotgun (WGS) entry which is preliminary data.</text>
</comment>
<evidence type="ECO:0000313" key="2">
    <source>
        <dbReference type="EMBL" id="TFY57033.1"/>
    </source>
</evidence>
<keyword evidence="3" id="KW-1185">Reference proteome</keyword>
<dbReference type="EMBL" id="SEOQ01000780">
    <property type="protein sequence ID" value="TFY57033.1"/>
    <property type="molecule type" value="Genomic_DNA"/>
</dbReference>
<feature type="region of interest" description="Disordered" evidence="1">
    <location>
        <begin position="159"/>
        <end position="182"/>
    </location>
</feature>
<sequence length="607" mass="68263">MHPLPEPPLDTVPIQGPGLYRWRSDTESQENCPDPLSLHGSLFLLLAALTRLPLDVQTEAFVQDPRARGRFLLRRPLPLWKGPKLVYRTSSDEFVELHGPEAYTRLMKLICIDEDHELGKDGLWDIVRDQTVELLKSKGIKLSSVEFVRFTWLNEDDCQEVEDDSEGDDSQEDGNDLRYEDIPDIEPVEYGNRYTTPPTIWIGVLPDTLHAELAHETALEILGIFKQHNVSDVDVAFRESVAGFFHGPVPALFGPVSDLDALNDVVDNVSTPLSLPIFGLRTKMQGTLGFYFRVGNDLYAVTARHVLFNDDEGNTSIAGPKKEVVVMGSTASDNYVASIRAKIVSLTYTVSYLDRQAASYERRAEAEVGTPEAQKWAQDLKETERELTRNRTHIDTLKDFYTTVLEKWRNPKDRIIGYVDWAPPIAAVPPHRYTRDLCVIKLDKRKFKNFVGNVISLGPELSMANFRTLLYDRTDIPSEFWYPEEGLYRLRGILAAADINNPTSENPHGDLARRVLKHGSTTLTIVGTLSKYTSHPFARDGDSGALVVDALHRIAALLIGGTGRTESSDITFATLVEWVWVLVKDEYEGVDLYFEDLEAFLADVDAA</sequence>